<comment type="similarity">
    <text evidence="1 7">Belongs to the peptidase M3 family.</text>
</comment>
<evidence type="ECO:0000256" key="7">
    <source>
        <dbReference type="RuleBase" id="RU003435"/>
    </source>
</evidence>
<dbReference type="Gene3D" id="1.10.1370.10">
    <property type="entry name" value="Neurolysin, domain 3"/>
    <property type="match status" value="1"/>
</dbReference>
<keyword evidence="6 7" id="KW-0482">Metalloprotease</keyword>
<keyword evidence="2 7" id="KW-0645">Protease</keyword>
<dbReference type="InterPro" id="IPR001567">
    <property type="entry name" value="Pept_M3A_M3B_dom"/>
</dbReference>
<evidence type="ECO:0000313" key="9">
    <source>
        <dbReference type="EMBL" id="UJO20946.1"/>
    </source>
</evidence>
<proteinExistence type="inferred from homology"/>
<evidence type="ECO:0000256" key="5">
    <source>
        <dbReference type="ARBA" id="ARBA00022833"/>
    </source>
</evidence>
<keyword evidence="4 7" id="KW-0378">Hydrolase</keyword>
<organism evidence="9 10">
    <name type="scientific">Passalora fulva</name>
    <name type="common">Tomato leaf mold</name>
    <name type="synonym">Cladosporium fulvum</name>
    <dbReference type="NCBI Taxonomy" id="5499"/>
    <lineage>
        <taxon>Eukaryota</taxon>
        <taxon>Fungi</taxon>
        <taxon>Dikarya</taxon>
        <taxon>Ascomycota</taxon>
        <taxon>Pezizomycotina</taxon>
        <taxon>Dothideomycetes</taxon>
        <taxon>Dothideomycetidae</taxon>
        <taxon>Mycosphaerellales</taxon>
        <taxon>Mycosphaerellaceae</taxon>
        <taxon>Fulvia</taxon>
    </lineage>
</organism>
<keyword evidence="5 7" id="KW-0862">Zinc</keyword>
<name>A0A9Q8PEB9_PASFU</name>
<dbReference type="Gene3D" id="3.40.390.10">
    <property type="entry name" value="Collagenase (Catalytic Domain)"/>
    <property type="match status" value="1"/>
</dbReference>
<dbReference type="InterPro" id="IPR024079">
    <property type="entry name" value="MetalloPept_cat_dom_sf"/>
</dbReference>
<gene>
    <name evidence="9" type="ORF">CLAFUR5_11048</name>
</gene>
<accession>A0A9Q8PEB9</accession>
<feature type="domain" description="Peptidase M3A/M3B catalytic" evidence="8">
    <location>
        <begin position="7"/>
        <end position="124"/>
    </location>
</feature>
<dbReference type="GeneID" id="71990926"/>
<dbReference type="InterPro" id="IPR024077">
    <property type="entry name" value="Neurolysin/TOP_dom2"/>
</dbReference>
<keyword evidence="3 7" id="KW-0479">Metal-binding</keyword>
<dbReference type="GO" id="GO:0004222">
    <property type="term" value="F:metalloendopeptidase activity"/>
    <property type="evidence" value="ECO:0007669"/>
    <property type="project" value="InterPro"/>
</dbReference>
<dbReference type="Pfam" id="PF01432">
    <property type="entry name" value="Peptidase_M3"/>
    <property type="match status" value="1"/>
</dbReference>
<dbReference type="GO" id="GO:0046872">
    <property type="term" value="F:metal ion binding"/>
    <property type="evidence" value="ECO:0007669"/>
    <property type="project" value="UniProtKB-UniRule"/>
</dbReference>
<evidence type="ECO:0000256" key="2">
    <source>
        <dbReference type="ARBA" id="ARBA00022670"/>
    </source>
</evidence>
<keyword evidence="10" id="KW-1185">Reference proteome</keyword>
<sequence>MNRVPHNIPLHRELILLRDDTARLLGWANHFEFKTSQKMVQTPAAVLRLLSEVRAALRPVAERSAHELLLLKVEESAAHGAHMNSDKLFFWDKAYFEKNDDIKRSGNNQGPPLSEYFELNDLDENVRNIRANLRF</sequence>
<dbReference type="GO" id="GO:0006508">
    <property type="term" value="P:proteolysis"/>
    <property type="evidence" value="ECO:0007669"/>
    <property type="project" value="UniProtKB-KW"/>
</dbReference>
<dbReference type="GO" id="GO:0006518">
    <property type="term" value="P:peptide metabolic process"/>
    <property type="evidence" value="ECO:0007669"/>
    <property type="project" value="TreeGrafter"/>
</dbReference>
<dbReference type="KEGG" id="ffu:CLAFUR5_11048"/>
<dbReference type="PANTHER" id="PTHR11804">
    <property type="entry name" value="PROTEASE M3 THIMET OLIGOPEPTIDASE-RELATED"/>
    <property type="match status" value="1"/>
</dbReference>
<dbReference type="RefSeq" id="XP_047765312.1">
    <property type="nucleotide sequence ID" value="XM_047910196.1"/>
</dbReference>
<dbReference type="SUPFAM" id="SSF55486">
    <property type="entry name" value="Metalloproteases ('zincins'), catalytic domain"/>
    <property type="match status" value="1"/>
</dbReference>
<dbReference type="InterPro" id="IPR045090">
    <property type="entry name" value="Pept_M3A_M3B"/>
</dbReference>
<comment type="cofactor">
    <cofactor evidence="7">
        <name>Zn(2+)</name>
        <dbReference type="ChEBI" id="CHEBI:29105"/>
    </cofactor>
    <text evidence="7">Binds 1 zinc ion.</text>
</comment>
<reference evidence="9" key="1">
    <citation type="submission" date="2021-12" db="EMBL/GenBank/DDBJ databases">
        <authorList>
            <person name="Zaccaron A."/>
            <person name="Stergiopoulos I."/>
        </authorList>
    </citation>
    <scope>NUCLEOTIDE SEQUENCE</scope>
    <source>
        <strain evidence="9">Race5_Kim</strain>
    </source>
</reference>
<dbReference type="AlphaFoldDB" id="A0A9Q8PEB9"/>
<evidence type="ECO:0000256" key="1">
    <source>
        <dbReference type="ARBA" id="ARBA00006040"/>
    </source>
</evidence>
<evidence type="ECO:0000259" key="8">
    <source>
        <dbReference type="Pfam" id="PF01432"/>
    </source>
</evidence>
<dbReference type="Proteomes" id="UP000756132">
    <property type="component" value="Chromosome 8"/>
</dbReference>
<evidence type="ECO:0000256" key="4">
    <source>
        <dbReference type="ARBA" id="ARBA00022801"/>
    </source>
</evidence>
<evidence type="ECO:0000256" key="3">
    <source>
        <dbReference type="ARBA" id="ARBA00022723"/>
    </source>
</evidence>
<dbReference type="EMBL" id="CP090170">
    <property type="protein sequence ID" value="UJO20946.1"/>
    <property type="molecule type" value="Genomic_DNA"/>
</dbReference>
<dbReference type="PANTHER" id="PTHR11804:SF84">
    <property type="entry name" value="SACCHAROLYSIN"/>
    <property type="match status" value="1"/>
</dbReference>
<protein>
    <recommendedName>
        <fullName evidence="8">Peptidase M3A/M3B catalytic domain-containing protein</fullName>
    </recommendedName>
</protein>
<dbReference type="OrthoDB" id="534666at2759"/>
<evidence type="ECO:0000256" key="6">
    <source>
        <dbReference type="ARBA" id="ARBA00023049"/>
    </source>
</evidence>
<reference evidence="9" key="2">
    <citation type="journal article" date="2022" name="Microb. Genom.">
        <title>A chromosome-scale genome assembly of the tomato pathogen Cladosporium fulvum reveals a compartmentalized genome architecture and the presence of a dispensable chromosome.</title>
        <authorList>
            <person name="Zaccaron A.Z."/>
            <person name="Chen L.H."/>
            <person name="Samaras A."/>
            <person name="Stergiopoulos I."/>
        </authorList>
    </citation>
    <scope>NUCLEOTIDE SEQUENCE</scope>
    <source>
        <strain evidence="9">Race5_Kim</strain>
    </source>
</reference>
<evidence type="ECO:0000313" key="10">
    <source>
        <dbReference type="Proteomes" id="UP000756132"/>
    </source>
</evidence>